<dbReference type="GO" id="GO:0016758">
    <property type="term" value="F:hexosyltransferase activity"/>
    <property type="evidence" value="ECO:0007669"/>
    <property type="project" value="InterPro"/>
</dbReference>
<sequence>MSGAPEKGAPRRPHGPTEHPARRSSPAMEEPLARGFITFLGGRIGRHADVGVARWWTPVRVLTLTSLVFLAFGFLSKANCLQGTRGEGGGVDLDWSGNRQYVSACYNDVIPLYHGRGLDQPGFPYAYSWQEGDLTRYMEYPVLAGLFQGLTGWLTRLTYPVIEALPFTIAEAAWYFCLTAFLLAGLWVITVRIVADLAGNRIWDTVLVAASPLVVVHAFTNWDIPSVTAVAAALLLMKKGRPGWAGVAVGLGTAFKLWPLFILGAYLVLAVRSLQWRPMTRMTITAAASWAVVNVPVLLAYPAAWKEFLRLNSERGWEWTTVWAVVARATGWTGFDSGAGAPTILNAVTFLLFAGACLAIFVLGLRVRRRPRVAELVFLIVAAFLLVNKVWSPQYSLWLLIPAVLALPRWRLLLSWMTAEALVWPVLMWHMHGVENNGAPGELLNLVIVIRGAFIIVMMVLVIRQMLGRGHDKVAAAHEGLDPLAGAFGWADRLSRRSAAGRDGASHAAGDAPEKKVSSC</sequence>
<evidence type="ECO:0000256" key="5">
    <source>
        <dbReference type="ARBA" id="ARBA00022989"/>
    </source>
</evidence>
<dbReference type="AlphaFoldDB" id="S5TMN8"/>
<feature type="region of interest" description="Disordered" evidence="8">
    <location>
        <begin position="1"/>
        <end position="28"/>
    </location>
</feature>
<dbReference type="eggNOG" id="COG5650">
    <property type="taxonomic scope" value="Bacteria"/>
</dbReference>
<keyword evidence="11" id="KW-1185">Reference proteome</keyword>
<feature type="transmembrane region" description="Helical" evidence="9">
    <location>
        <begin position="140"/>
        <end position="161"/>
    </location>
</feature>
<proteinExistence type="inferred from homology"/>
<dbReference type="HOGENOM" id="CLU_028876_1_0_11"/>
<evidence type="ECO:0000256" key="3">
    <source>
        <dbReference type="ARBA" id="ARBA00022679"/>
    </source>
</evidence>
<evidence type="ECO:0000256" key="4">
    <source>
        <dbReference type="ARBA" id="ARBA00022692"/>
    </source>
</evidence>
<dbReference type="EMBL" id="CP003924">
    <property type="protein sequence ID" value="AGS35943.1"/>
    <property type="molecule type" value="Genomic_DNA"/>
</dbReference>
<feature type="transmembrane region" description="Helical" evidence="9">
    <location>
        <begin position="173"/>
        <end position="195"/>
    </location>
</feature>
<name>S5TMN8_9CORY</name>
<feature type="transmembrane region" description="Helical" evidence="9">
    <location>
        <begin position="283"/>
        <end position="304"/>
    </location>
</feature>
<keyword evidence="3" id="KW-0808">Transferase</keyword>
<evidence type="ECO:0000256" key="6">
    <source>
        <dbReference type="ARBA" id="ARBA00023136"/>
    </source>
</evidence>
<evidence type="ECO:0000313" key="10">
    <source>
        <dbReference type="EMBL" id="AGS35943.1"/>
    </source>
</evidence>
<dbReference type="InterPro" id="IPR016570">
    <property type="entry name" value="UCP010361"/>
</dbReference>
<dbReference type="PATRIC" id="fig|1224163.3.peg.2495"/>
<feature type="transmembrane region" description="Helical" evidence="9">
    <location>
        <begin position="373"/>
        <end position="391"/>
    </location>
</feature>
<dbReference type="OrthoDB" id="3348156at2"/>
<dbReference type="GO" id="GO:0005886">
    <property type="term" value="C:plasma membrane"/>
    <property type="evidence" value="ECO:0007669"/>
    <property type="project" value="UniProtKB-SubCell"/>
</dbReference>
<gene>
    <name evidence="10" type="ORF">B841_12355</name>
</gene>
<feature type="transmembrane region" description="Helical" evidence="9">
    <location>
        <begin position="55"/>
        <end position="75"/>
    </location>
</feature>
<accession>S5TMN8</accession>
<dbReference type="InterPro" id="IPR018584">
    <property type="entry name" value="GT87"/>
</dbReference>
<feature type="transmembrane region" description="Helical" evidence="9">
    <location>
        <begin position="244"/>
        <end position="271"/>
    </location>
</feature>
<keyword evidence="2" id="KW-1003">Cell membrane</keyword>
<evidence type="ECO:0000256" key="1">
    <source>
        <dbReference type="ARBA" id="ARBA00004651"/>
    </source>
</evidence>
<organism evidence="10 11">
    <name type="scientific">Corynebacterium maris DSM 45190</name>
    <dbReference type="NCBI Taxonomy" id="1224163"/>
    <lineage>
        <taxon>Bacteria</taxon>
        <taxon>Bacillati</taxon>
        <taxon>Actinomycetota</taxon>
        <taxon>Actinomycetes</taxon>
        <taxon>Mycobacteriales</taxon>
        <taxon>Corynebacteriaceae</taxon>
        <taxon>Corynebacterium</taxon>
    </lineage>
</organism>
<dbReference type="STRING" id="1224163.B841_12355"/>
<feature type="transmembrane region" description="Helical" evidence="9">
    <location>
        <begin position="347"/>
        <end position="367"/>
    </location>
</feature>
<dbReference type="Proteomes" id="UP000015388">
    <property type="component" value="Chromosome"/>
</dbReference>
<evidence type="ECO:0000256" key="9">
    <source>
        <dbReference type="SAM" id="Phobius"/>
    </source>
</evidence>
<protein>
    <recommendedName>
        <fullName evidence="12">DUF2029 domain-containing protein</fullName>
    </recommendedName>
</protein>
<evidence type="ECO:0000256" key="2">
    <source>
        <dbReference type="ARBA" id="ARBA00022475"/>
    </source>
</evidence>
<feature type="region of interest" description="Disordered" evidence="8">
    <location>
        <begin position="501"/>
        <end position="520"/>
    </location>
</feature>
<comment type="similarity">
    <text evidence="7">Belongs to the glycosyltransferase 87 family.</text>
</comment>
<dbReference type="Pfam" id="PF09594">
    <property type="entry name" value="GT87"/>
    <property type="match status" value="1"/>
</dbReference>
<evidence type="ECO:0008006" key="12">
    <source>
        <dbReference type="Google" id="ProtNLM"/>
    </source>
</evidence>
<comment type="subcellular location">
    <subcellularLocation>
        <location evidence="1">Cell membrane</location>
        <topology evidence="1">Multi-pass membrane protein</topology>
    </subcellularLocation>
</comment>
<reference evidence="10 11" key="1">
    <citation type="submission" date="2012-11" db="EMBL/GenBank/DDBJ databases">
        <title>The complete genome sequence of Corynebacterium maris Coryn-1 (=DSM 45190).</title>
        <authorList>
            <person name="Schaffert L."/>
            <person name="Albersmeier A."/>
            <person name="Kalinowski J."/>
            <person name="Ruckert C."/>
        </authorList>
    </citation>
    <scope>NUCLEOTIDE SEQUENCE [LARGE SCALE GENOMIC DNA]</scope>
    <source>
        <strain evidence="11">Coryn-1</strain>
    </source>
</reference>
<feature type="transmembrane region" description="Helical" evidence="9">
    <location>
        <begin position="443"/>
        <end position="463"/>
    </location>
</feature>
<evidence type="ECO:0000256" key="8">
    <source>
        <dbReference type="SAM" id="MobiDB-lite"/>
    </source>
</evidence>
<keyword evidence="6 9" id="KW-0472">Membrane</keyword>
<keyword evidence="5 9" id="KW-1133">Transmembrane helix</keyword>
<evidence type="ECO:0000256" key="7">
    <source>
        <dbReference type="ARBA" id="ARBA00024033"/>
    </source>
</evidence>
<keyword evidence="4 9" id="KW-0812">Transmembrane</keyword>
<evidence type="ECO:0000313" key="11">
    <source>
        <dbReference type="Proteomes" id="UP000015388"/>
    </source>
</evidence>
<dbReference type="KEGG" id="cmd:B841_12355"/>
<dbReference type="PIRSF" id="PIRSF010361">
    <property type="entry name" value="UCP010361"/>
    <property type="match status" value="1"/>
</dbReference>